<reference evidence="2 3" key="1">
    <citation type="submission" date="2020-08" db="EMBL/GenBank/DDBJ databases">
        <title>Sequencing the genomes of 1000 actinobacteria strains.</title>
        <authorList>
            <person name="Klenk H.-P."/>
        </authorList>
    </citation>
    <scope>NUCLEOTIDE SEQUENCE [LARGE SCALE GENOMIC DNA]</scope>
    <source>
        <strain evidence="2 3">DSM 43851</strain>
    </source>
</reference>
<accession>A0A7W9KPG4</accession>
<feature type="compositionally biased region" description="Pro residues" evidence="1">
    <location>
        <begin position="40"/>
        <end position="50"/>
    </location>
</feature>
<feature type="region of interest" description="Disordered" evidence="1">
    <location>
        <begin position="21"/>
        <end position="154"/>
    </location>
</feature>
<proteinExistence type="predicted"/>
<comment type="caution">
    <text evidence="2">The sequence shown here is derived from an EMBL/GenBank/DDBJ whole genome shotgun (WGS) entry which is preliminary data.</text>
</comment>
<dbReference type="EMBL" id="JACHIR010000001">
    <property type="protein sequence ID" value="MBB5896323.1"/>
    <property type="molecule type" value="Genomic_DNA"/>
</dbReference>
<sequence length="154" mass="15586">MAFGSGAVVALSVAGALALSPVDPRSPVVDGRATAATTAPLPPGVTPLPAPGGGSALDNLVILPATPGDTTGEALQRPGIGQRRAVSVVSTGRRPLVARPALPQPIAPPQTPTDPKTNTPPHPVHKAKGHKPTHHRAPSRHRPAAGDPCRHKPQ</sequence>
<organism evidence="2 3">
    <name type="scientific">Kutzneria kofuensis</name>
    <dbReference type="NCBI Taxonomy" id="103725"/>
    <lineage>
        <taxon>Bacteria</taxon>
        <taxon>Bacillati</taxon>
        <taxon>Actinomycetota</taxon>
        <taxon>Actinomycetes</taxon>
        <taxon>Pseudonocardiales</taxon>
        <taxon>Pseudonocardiaceae</taxon>
        <taxon>Kutzneria</taxon>
    </lineage>
</organism>
<evidence type="ECO:0000256" key="1">
    <source>
        <dbReference type="SAM" id="MobiDB-lite"/>
    </source>
</evidence>
<name>A0A7W9KPG4_9PSEU</name>
<keyword evidence="3" id="KW-1185">Reference proteome</keyword>
<feature type="compositionally biased region" description="Pro residues" evidence="1">
    <location>
        <begin position="102"/>
        <end position="122"/>
    </location>
</feature>
<gene>
    <name evidence="2" type="ORF">BJ998_007519</name>
</gene>
<feature type="compositionally biased region" description="Basic residues" evidence="1">
    <location>
        <begin position="123"/>
        <end position="143"/>
    </location>
</feature>
<protein>
    <submittedName>
        <fullName evidence="2">Uncharacterized protein</fullName>
    </submittedName>
</protein>
<dbReference type="Proteomes" id="UP000585638">
    <property type="component" value="Unassembled WGS sequence"/>
</dbReference>
<evidence type="ECO:0000313" key="2">
    <source>
        <dbReference type="EMBL" id="MBB5896323.1"/>
    </source>
</evidence>
<dbReference type="RefSeq" id="WP_184867997.1">
    <property type="nucleotide sequence ID" value="NZ_BAAAWY010000101.1"/>
</dbReference>
<dbReference type="AlphaFoldDB" id="A0A7W9KPG4"/>
<evidence type="ECO:0000313" key="3">
    <source>
        <dbReference type="Proteomes" id="UP000585638"/>
    </source>
</evidence>